<protein>
    <submittedName>
        <fullName evidence="1">Uncharacterized protein</fullName>
    </submittedName>
</protein>
<sequence>MADVDYKVRLFKAEKMNGVFTVVNKAGKTRMGMLGDYRITFEDASQDIRNKETYHESNCCSE</sequence>
<dbReference type="AlphaFoldDB" id="A0A0F9EDJ6"/>
<dbReference type="EMBL" id="LAZR01027894">
    <property type="protein sequence ID" value="KKL64276.1"/>
    <property type="molecule type" value="Genomic_DNA"/>
</dbReference>
<name>A0A0F9EDJ6_9ZZZZ</name>
<accession>A0A0F9EDJ6</accession>
<comment type="caution">
    <text evidence="1">The sequence shown here is derived from an EMBL/GenBank/DDBJ whole genome shotgun (WGS) entry which is preliminary data.</text>
</comment>
<organism evidence="1">
    <name type="scientific">marine sediment metagenome</name>
    <dbReference type="NCBI Taxonomy" id="412755"/>
    <lineage>
        <taxon>unclassified sequences</taxon>
        <taxon>metagenomes</taxon>
        <taxon>ecological metagenomes</taxon>
    </lineage>
</organism>
<evidence type="ECO:0000313" key="1">
    <source>
        <dbReference type="EMBL" id="KKL64276.1"/>
    </source>
</evidence>
<reference evidence="1" key="1">
    <citation type="journal article" date="2015" name="Nature">
        <title>Complex archaea that bridge the gap between prokaryotes and eukaryotes.</title>
        <authorList>
            <person name="Spang A."/>
            <person name="Saw J.H."/>
            <person name="Jorgensen S.L."/>
            <person name="Zaremba-Niedzwiedzka K."/>
            <person name="Martijn J."/>
            <person name="Lind A.E."/>
            <person name="van Eijk R."/>
            <person name="Schleper C."/>
            <person name="Guy L."/>
            <person name="Ettema T.J."/>
        </authorList>
    </citation>
    <scope>NUCLEOTIDE SEQUENCE</scope>
</reference>
<gene>
    <name evidence="1" type="ORF">LCGC14_2166680</name>
</gene>
<proteinExistence type="predicted"/>